<protein>
    <recommendedName>
        <fullName evidence="10">dITP/XTP pyrophosphatase</fullName>
        <ecNumber evidence="10">3.6.1.66</ecNumber>
    </recommendedName>
    <alternativeName>
        <fullName evidence="10">Non-canonical purine NTP pyrophosphatase</fullName>
    </alternativeName>
    <alternativeName>
        <fullName evidence="10">Non-standard purine NTP pyrophosphatase</fullName>
    </alternativeName>
    <alternativeName>
        <fullName evidence="10">Nucleoside-triphosphate diphosphatase</fullName>
    </alternativeName>
    <alternativeName>
        <fullName evidence="10">Nucleoside-triphosphate pyrophosphatase</fullName>
        <shortName evidence="10">NTPase</shortName>
    </alternativeName>
</protein>
<comment type="similarity">
    <text evidence="1 10 11">Belongs to the HAM1 NTPase family.</text>
</comment>
<evidence type="ECO:0000256" key="7">
    <source>
        <dbReference type="ARBA" id="ARBA00023080"/>
    </source>
</evidence>
<evidence type="ECO:0000256" key="6">
    <source>
        <dbReference type="ARBA" id="ARBA00022842"/>
    </source>
</evidence>
<dbReference type="HAMAP" id="MF_01405">
    <property type="entry name" value="Non_canon_purine_NTPase"/>
    <property type="match status" value="1"/>
</dbReference>
<dbReference type="Pfam" id="PF01725">
    <property type="entry name" value="Ham1p_like"/>
    <property type="match status" value="1"/>
</dbReference>
<dbReference type="GO" id="GO:0046872">
    <property type="term" value="F:metal ion binding"/>
    <property type="evidence" value="ECO:0007669"/>
    <property type="project" value="UniProtKB-KW"/>
</dbReference>
<dbReference type="PANTHER" id="PTHR11067">
    <property type="entry name" value="INOSINE TRIPHOSPHATE PYROPHOSPHATASE/HAM1 PROTEIN"/>
    <property type="match status" value="1"/>
</dbReference>
<evidence type="ECO:0000256" key="3">
    <source>
        <dbReference type="ARBA" id="ARBA00022723"/>
    </source>
</evidence>
<evidence type="ECO:0000256" key="10">
    <source>
        <dbReference type="HAMAP-Rule" id="MF_01405"/>
    </source>
</evidence>
<comment type="catalytic activity">
    <reaction evidence="9 10">
        <text>XTP + H2O = XMP + diphosphate + H(+)</text>
        <dbReference type="Rhea" id="RHEA:28610"/>
        <dbReference type="ChEBI" id="CHEBI:15377"/>
        <dbReference type="ChEBI" id="CHEBI:15378"/>
        <dbReference type="ChEBI" id="CHEBI:33019"/>
        <dbReference type="ChEBI" id="CHEBI:57464"/>
        <dbReference type="ChEBI" id="CHEBI:61314"/>
        <dbReference type="EC" id="3.6.1.66"/>
    </reaction>
</comment>
<evidence type="ECO:0000256" key="5">
    <source>
        <dbReference type="ARBA" id="ARBA00022801"/>
    </source>
</evidence>
<feature type="binding site" evidence="10">
    <location>
        <position position="174"/>
    </location>
    <ligand>
        <name>substrate</name>
    </ligand>
</feature>
<keyword evidence="7 10" id="KW-0546">Nucleotide metabolism</keyword>
<dbReference type="CDD" id="cd00515">
    <property type="entry name" value="HAM1"/>
    <property type="match status" value="1"/>
</dbReference>
<evidence type="ECO:0000256" key="4">
    <source>
        <dbReference type="ARBA" id="ARBA00022741"/>
    </source>
</evidence>
<comment type="catalytic activity">
    <reaction evidence="8 10">
        <text>dITP + H2O = dIMP + diphosphate + H(+)</text>
        <dbReference type="Rhea" id="RHEA:28342"/>
        <dbReference type="ChEBI" id="CHEBI:15377"/>
        <dbReference type="ChEBI" id="CHEBI:15378"/>
        <dbReference type="ChEBI" id="CHEBI:33019"/>
        <dbReference type="ChEBI" id="CHEBI:61194"/>
        <dbReference type="ChEBI" id="CHEBI:61382"/>
        <dbReference type="EC" id="3.6.1.66"/>
    </reaction>
</comment>
<sequence length="195" mass="22195">MKKILIATKNKGKLNDIKEIFKDLDIEIFSFLDFDDSPDVDETGNTFEENAQLKAKACYDKFKIPSIGDDSGLVVEQLNGEPGIYSARYAGENANDYLNNEKLIKQIQKFPEPHRAKFVCVASYFDGEKFVNAYGEVKGRIITEPRGKNGFGYDPLFIPNGYDKTFGELSHEEKNKISHRSMAFRKLHKKLEALL</sequence>
<feature type="binding site" evidence="10">
    <location>
        <position position="70"/>
    </location>
    <ligand>
        <name>Mg(2+)</name>
        <dbReference type="ChEBI" id="CHEBI:18420"/>
    </ligand>
</feature>
<comment type="subunit">
    <text evidence="2 10">Homodimer.</text>
</comment>
<feature type="active site" description="Proton acceptor" evidence="10">
    <location>
        <position position="70"/>
    </location>
</feature>
<reference evidence="12" key="1">
    <citation type="journal article" date="2020" name="mSystems">
        <title>Genome- and Community-Level Interaction Insights into Carbon Utilization and Element Cycling Functions of Hydrothermarchaeota in Hydrothermal Sediment.</title>
        <authorList>
            <person name="Zhou Z."/>
            <person name="Liu Y."/>
            <person name="Xu W."/>
            <person name="Pan J."/>
            <person name="Luo Z.H."/>
            <person name="Li M."/>
        </authorList>
    </citation>
    <scope>NUCLEOTIDE SEQUENCE [LARGE SCALE GENOMIC DNA]</scope>
    <source>
        <strain evidence="12">SpSt-479</strain>
    </source>
</reference>
<dbReference type="EC" id="3.6.1.66" evidence="10"/>
<dbReference type="FunFam" id="3.90.950.10:FF:000001">
    <property type="entry name" value="dITP/XTP pyrophosphatase"/>
    <property type="match status" value="1"/>
</dbReference>
<keyword evidence="6 10" id="KW-0460">Magnesium</keyword>
<dbReference type="GO" id="GO:0009146">
    <property type="term" value="P:purine nucleoside triphosphate catabolic process"/>
    <property type="evidence" value="ECO:0007669"/>
    <property type="project" value="UniProtKB-UniRule"/>
</dbReference>
<evidence type="ECO:0000256" key="2">
    <source>
        <dbReference type="ARBA" id="ARBA00011738"/>
    </source>
</evidence>
<comment type="function">
    <text evidence="10">Pyrophosphatase that catalyzes the hydrolysis of nucleoside triphosphates to their monophosphate derivatives, with a high preference for the non-canonical purine nucleotides XTP (xanthosine triphosphate), dITP (deoxyinosine triphosphate) and ITP. Seems to function as a house-cleaning enzyme that removes non-canonical purine nucleotides from the nucleotide pool, thus preventing their incorporation into DNA/RNA and avoiding chromosomal lesions.</text>
</comment>
<dbReference type="GO" id="GO:0017111">
    <property type="term" value="F:ribonucleoside triphosphate phosphatase activity"/>
    <property type="evidence" value="ECO:0007669"/>
    <property type="project" value="InterPro"/>
</dbReference>
<dbReference type="GO" id="GO:0000166">
    <property type="term" value="F:nucleotide binding"/>
    <property type="evidence" value="ECO:0007669"/>
    <property type="project" value="UniProtKB-KW"/>
</dbReference>
<dbReference type="GO" id="GO:0005829">
    <property type="term" value="C:cytosol"/>
    <property type="evidence" value="ECO:0007669"/>
    <property type="project" value="TreeGrafter"/>
</dbReference>
<keyword evidence="5 10" id="KW-0378">Hydrolase</keyword>
<comment type="caution">
    <text evidence="12">The sequence shown here is derived from an EMBL/GenBank/DDBJ whole genome shotgun (WGS) entry which is preliminary data.</text>
</comment>
<comment type="catalytic activity">
    <reaction evidence="10">
        <text>ITP + H2O = IMP + diphosphate + H(+)</text>
        <dbReference type="Rhea" id="RHEA:29399"/>
        <dbReference type="ChEBI" id="CHEBI:15377"/>
        <dbReference type="ChEBI" id="CHEBI:15378"/>
        <dbReference type="ChEBI" id="CHEBI:33019"/>
        <dbReference type="ChEBI" id="CHEBI:58053"/>
        <dbReference type="ChEBI" id="CHEBI:61402"/>
        <dbReference type="EC" id="3.6.1.66"/>
    </reaction>
</comment>
<evidence type="ECO:0000256" key="8">
    <source>
        <dbReference type="ARBA" id="ARBA00051875"/>
    </source>
</evidence>
<dbReference type="EMBL" id="DSUJ01000008">
    <property type="protein sequence ID" value="HFI90583.1"/>
    <property type="molecule type" value="Genomic_DNA"/>
</dbReference>
<dbReference type="GO" id="GO:0009117">
    <property type="term" value="P:nucleotide metabolic process"/>
    <property type="evidence" value="ECO:0007669"/>
    <property type="project" value="UniProtKB-KW"/>
</dbReference>
<dbReference type="AlphaFoldDB" id="A0A7V2ZID8"/>
<feature type="binding site" evidence="10">
    <location>
        <position position="71"/>
    </location>
    <ligand>
        <name>substrate</name>
    </ligand>
</feature>
<gene>
    <name evidence="12" type="ORF">ENS31_03505</name>
</gene>
<feature type="binding site" evidence="10">
    <location>
        <begin position="151"/>
        <end position="154"/>
    </location>
    <ligand>
        <name>substrate</name>
    </ligand>
</feature>
<evidence type="ECO:0000256" key="11">
    <source>
        <dbReference type="RuleBase" id="RU003781"/>
    </source>
</evidence>
<proteinExistence type="inferred from homology"/>
<keyword evidence="4 10" id="KW-0547">Nucleotide-binding</keyword>
<keyword evidence="3 10" id="KW-0479">Metal-binding</keyword>
<dbReference type="InterPro" id="IPR029001">
    <property type="entry name" value="ITPase-like_fam"/>
</dbReference>
<dbReference type="PANTHER" id="PTHR11067:SF9">
    <property type="entry name" value="INOSINE TRIPHOSPHATE PYROPHOSPHATASE"/>
    <property type="match status" value="1"/>
</dbReference>
<organism evidence="12">
    <name type="scientific">Ignavibacterium album</name>
    <dbReference type="NCBI Taxonomy" id="591197"/>
    <lineage>
        <taxon>Bacteria</taxon>
        <taxon>Pseudomonadati</taxon>
        <taxon>Ignavibacteriota</taxon>
        <taxon>Ignavibacteria</taxon>
        <taxon>Ignavibacteriales</taxon>
        <taxon>Ignavibacteriaceae</taxon>
        <taxon>Ignavibacterium</taxon>
    </lineage>
</organism>
<dbReference type="NCBIfam" id="NF011397">
    <property type="entry name" value="PRK14822.1"/>
    <property type="match status" value="1"/>
</dbReference>
<evidence type="ECO:0000313" key="12">
    <source>
        <dbReference type="EMBL" id="HFI90583.1"/>
    </source>
</evidence>
<evidence type="ECO:0000256" key="1">
    <source>
        <dbReference type="ARBA" id="ARBA00008023"/>
    </source>
</evidence>
<dbReference type="GO" id="GO:0035870">
    <property type="term" value="F:dITP diphosphatase activity"/>
    <property type="evidence" value="ECO:0007669"/>
    <property type="project" value="UniProtKB-UniRule"/>
</dbReference>
<dbReference type="GO" id="GO:0036222">
    <property type="term" value="F:XTP diphosphatase activity"/>
    <property type="evidence" value="ECO:0007669"/>
    <property type="project" value="UniProtKB-UniRule"/>
</dbReference>
<dbReference type="InterPro" id="IPR002637">
    <property type="entry name" value="RdgB/HAM1"/>
</dbReference>
<feature type="binding site" evidence="10">
    <location>
        <begin position="179"/>
        <end position="180"/>
    </location>
    <ligand>
        <name>substrate</name>
    </ligand>
</feature>
<evidence type="ECO:0000256" key="9">
    <source>
        <dbReference type="ARBA" id="ARBA00052017"/>
    </source>
</evidence>
<dbReference type="Gene3D" id="3.90.950.10">
    <property type="match status" value="1"/>
</dbReference>
<dbReference type="GO" id="GO:0036220">
    <property type="term" value="F:ITP diphosphatase activity"/>
    <property type="evidence" value="ECO:0007669"/>
    <property type="project" value="UniProtKB-UniRule"/>
</dbReference>
<accession>A0A7V2ZID8</accession>
<dbReference type="InterPro" id="IPR020922">
    <property type="entry name" value="dITP/XTP_pyrophosphatase"/>
</dbReference>
<feature type="binding site" evidence="10">
    <location>
        <begin position="8"/>
        <end position="13"/>
    </location>
    <ligand>
        <name>substrate</name>
    </ligand>
</feature>
<feature type="binding site" evidence="10">
    <location>
        <position position="41"/>
    </location>
    <ligand>
        <name>Mg(2+)</name>
        <dbReference type="ChEBI" id="CHEBI:18420"/>
    </ligand>
</feature>
<name>A0A7V2ZID8_9BACT</name>
<comment type="cofactor">
    <cofactor evidence="10">
        <name>Mg(2+)</name>
        <dbReference type="ChEBI" id="CHEBI:18420"/>
    </cofactor>
    <text evidence="10">Binds 1 Mg(2+) ion per subunit.</text>
</comment>
<dbReference type="SUPFAM" id="SSF52972">
    <property type="entry name" value="ITPase-like"/>
    <property type="match status" value="1"/>
</dbReference>
<dbReference type="NCBIfam" id="TIGR00042">
    <property type="entry name" value="RdgB/HAM1 family non-canonical purine NTP pyrophosphatase"/>
    <property type="match status" value="1"/>
</dbReference>